<dbReference type="InterPro" id="IPR037066">
    <property type="entry name" value="Plug_dom_sf"/>
</dbReference>
<evidence type="ECO:0000256" key="4">
    <source>
        <dbReference type="ARBA" id="ARBA00022692"/>
    </source>
</evidence>
<evidence type="ECO:0000259" key="13">
    <source>
        <dbReference type="Pfam" id="PF07715"/>
    </source>
</evidence>
<reference evidence="14 15" key="1">
    <citation type="submission" date="2018-07" db="EMBL/GenBank/DDBJ databases">
        <title>Genome sequencing of Runella.</title>
        <authorList>
            <person name="Baek M.-G."/>
            <person name="Yi H."/>
        </authorList>
    </citation>
    <scope>NUCLEOTIDE SEQUENCE [LARGE SCALE GENOMIC DNA]</scope>
    <source>
        <strain evidence="14 15">HYN0085</strain>
    </source>
</reference>
<name>A0A344TQB5_9BACT</name>
<dbReference type="SUPFAM" id="SSF56935">
    <property type="entry name" value="Porins"/>
    <property type="match status" value="1"/>
</dbReference>
<dbReference type="InterPro" id="IPR000531">
    <property type="entry name" value="Beta-barrel_TonB"/>
</dbReference>
<organism evidence="14 15">
    <name type="scientific">Runella rosea</name>
    <dbReference type="NCBI Taxonomy" id="2259595"/>
    <lineage>
        <taxon>Bacteria</taxon>
        <taxon>Pseudomonadati</taxon>
        <taxon>Bacteroidota</taxon>
        <taxon>Cytophagia</taxon>
        <taxon>Cytophagales</taxon>
        <taxon>Spirosomataceae</taxon>
        <taxon>Runella</taxon>
    </lineage>
</organism>
<evidence type="ECO:0000256" key="7">
    <source>
        <dbReference type="ARBA" id="ARBA00023136"/>
    </source>
</evidence>
<dbReference type="Gene3D" id="2.40.170.20">
    <property type="entry name" value="TonB-dependent receptor, beta-barrel domain"/>
    <property type="match status" value="1"/>
</dbReference>
<keyword evidence="5 11" id="KW-0732">Signal</keyword>
<comment type="similarity">
    <text evidence="10">Belongs to the TonB-dependent receptor family.</text>
</comment>
<keyword evidence="4" id="KW-0812">Transmembrane</keyword>
<keyword evidence="6 10" id="KW-0798">TonB box</keyword>
<evidence type="ECO:0000256" key="8">
    <source>
        <dbReference type="ARBA" id="ARBA00023170"/>
    </source>
</evidence>
<dbReference type="KEGG" id="run:DR864_25425"/>
<evidence type="ECO:0000256" key="2">
    <source>
        <dbReference type="ARBA" id="ARBA00022448"/>
    </source>
</evidence>
<keyword evidence="2" id="KW-0813">Transport</keyword>
<dbReference type="InterPro" id="IPR012910">
    <property type="entry name" value="Plug_dom"/>
</dbReference>
<evidence type="ECO:0000256" key="10">
    <source>
        <dbReference type="RuleBase" id="RU003357"/>
    </source>
</evidence>
<keyword evidence="9" id="KW-0998">Cell outer membrane</keyword>
<dbReference type="OrthoDB" id="1109208at2"/>
<gene>
    <name evidence="14" type="ORF">DR864_25425</name>
</gene>
<dbReference type="Proteomes" id="UP000251993">
    <property type="component" value="Chromosome"/>
</dbReference>
<keyword evidence="8 14" id="KW-0675">Receptor</keyword>
<dbReference type="EMBL" id="CP030850">
    <property type="protein sequence ID" value="AXE20836.1"/>
    <property type="molecule type" value="Genomic_DNA"/>
</dbReference>
<dbReference type="Gene3D" id="2.170.130.10">
    <property type="entry name" value="TonB-dependent receptor, plug domain"/>
    <property type="match status" value="1"/>
</dbReference>
<protein>
    <submittedName>
        <fullName evidence="14">TonB-dependent receptor</fullName>
    </submittedName>
</protein>
<accession>A0A344TQB5</accession>
<keyword evidence="3" id="KW-1134">Transmembrane beta strand</keyword>
<dbReference type="Pfam" id="PF07715">
    <property type="entry name" value="Plug"/>
    <property type="match status" value="1"/>
</dbReference>
<evidence type="ECO:0000313" key="15">
    <source>
        <dbReference type="Proteomes" id="UP000251993"/>
    </source>
</evidence>
<sequence>MRLGWFITFIGMSVFSFSVGAQTEDTTSLQNRIFRLDEVVISASRLQESLLKSPVSIEKVIMQDFRRSAQPSFFDALENIKGVHLIVPSLGFKVLNTRGFANTTNVRFAQLIDGIDNQSPHIGAPVGNALGPSDLDILSVEIIPGTASALYGMNAINGLANFQTKNPFEHLGLSFQQKVGVNHLNDKGITAKLFNESNLRYAHAWNDHWAFKINGTFTKGYDWRATDRADISPNINASAGLVGADNPAFDPVSGYGNESANRRTLTLANRNIFVARTGYNESDVVDYHFQNLKADAGLHFRPTKAVELSYTYRIAYLNNVYQRSNRFQLANYLLQQHAFQLRGRAFQVRAYVTTENTGDSYNLRSMAENIDRGYKSDNQWFVDFQTRFRQVQNQSPLADALREARTFADAGRPQPGTEAFTNSLTRLQNINNWDVGAALRVKAKLYHAEGQWNLTEEWLEKWRKHTGIEILAGFDHRTYAIVPDGNYFINPVSDSQNLTYGKTGGFVQITKVLLGEKLKLGATLRADKADYFTTKLNPRFTAVYSPIQNHYFRASYQSGYRFPSIFEGFSNINSGGVKRVGGLPVMSQGIFENSYIRTSIDAFQAAVNAGVNRLGVSKRDSLVKANLGLLQRNTYTYLRPEFIRSFEIGYKGLFFQKRLFVDADFYYNRYQDFMAQVEANIPNVSTPDSLGYIMLDRSKQQRYRLWTNSKTIVRNYGASLGGRYRFTQGWFVSVNATYTQLDRKEANDGLEDGFNTPQWMTNVSVSHANLFKNIGFGLSYKHQSQFYYQSFLVNGNVPAINVFDGQITYSLPKQKVDFKLGGTNLLNRYYYSILGGPQIGGFYYVTLTYR</sequence>
<feature type="chain" id="PRO_5016674445" evidence="11">
    <location>
        <begin position="22"/>
        <end position="850"/>
    </location>
</feature>
<dbReference type="InterPro" id="IPR039426">
    <property type="entry name" value="TonB-dep_rcpt-like"/>
</dbReference>
<dbReference type="InterPro" id="IPR036942">
    <property type="entry name" value="Beta-barrel_TonB_sf"/>
</dbReference>
<comment type="subcellular location">
    <subcellularLocation>
        <location evidence="1">Cell outer membrane</location>
        <topology evidence="1">Multi-pass membrane protein</topology>
    </subcellularLocation>
</comment>
<dbReference type="GO" id="GO:0015344">
    <property type="term" value="F:siderophore uptake transmembrane transporter activity"/>
    <property type="evidence" value="ECO:0007669"/>
    <property type="project" value="TreeGrafter"/>
</dbReference>
<evidence type="ECO:0000256" key="1">
    <source>
        <dbReference type="ARBA" id="ARBA00004571"/>
    </source>
</evidence>
<evidence type="ECO:0000256" key="3">
    <source>
        <dbReference type="ARBA" id="ARBA00022452"/>
    </source>
</evidence>
<dbReference type="GO" id="GO:0009279">
    <property type="term" value="C:cell outer membrane"/>
    <property type="evidence" value="ECO:0007669"/>
    <property type="project" value="UniProtKB-SubCell"/>
</dbReference>
<evidence type="ECO:0000256" key="5">
    <source>
        <dbReference type="ARBA" id="ARBA00022729"/>
    </source>
</evidence>
<evidence type="ECO:0000256" key="11">
    <source>
        <dbReference type="SAM" id="SignalP"/>
    </source>
</evidence>
<evidence type="ECO:0000313" key="14">
    <source>
        <dbReference type="EMBL" id="AXE20836.1"/>
    </source>
</evidence>
<dbReference type="Pfam" id="PF00593">
    <property type="entry name" value="TonB_dep_Rec_b-barrel"/>
    <property type="match status" value="1"/>
</dbReference>
<dbReference type="GO" id="GO:0044718">
    <property type="term" value="P:siderophore transmembrane transport"/>
    <property type="evidence" value="ECO:0007669"/>
    <property type="project" value="TreeGrafter"/>
</dbReference>
<feature type="domain" description="TonB-dependent receptor-like beta-barrel" evidence="12">
    <location>
        <begin position="317"/>
        <end position="825"/>
    </location>
</feature>
<evidence type="ECO:0000256" key="9">
    <source>
        <dbReference type="ARBA" id="ARBA00023237"/>
    </source>
</evidence>
<feature type="signal peptide" evidence="11">
    <location>
        <begin position="1"/>
        <end position="21"/>
    </location>
</feature>
<evidence type="ECO:0000256" key="6">
    <source>
        <dbReference type="ARBA" id="ARBA00023077"/>
    </source>
</evidence>
<feature type="domain" description="TonB-dependent receptor plug" evidence="13">
    <location>
        <begin position="51"/>
        <end position="158"/>
    </location>
</feature>
<dbReference type="PANTHER" id="PTHR30069">
    <property type="entry name" value="TONB-DEPENDENT OUTER MEMBRANE RECEPTOR"/>
    <property type="match status" value="1"/>
</dbReference>
<proteinExistence type="inferred from homology"/>
<keyword evidence="15" id="KW-1185">Reference proteome</keyword>
<dbReference type="RefSeq" id="WP_114069597.1">
    <property type="nucleotide sequence ID" value="NZ_CP030850.1"/>
</dbReference>
<dbReference type="AlphaFoldDB" id="A0A344TQB5"/>
<dbReference type="PANTHER" id="PTHR30069:SF29">
    <property type="entry name" value="HEMOGLOBIN AND HEMOGLOBIN-HAPTOGLOBIN-BINDING PROTEIN 1-RELATED"/>
    <property type="match status" value="1"/>
</dbReference>
<keyword evidence="7 10" id="KW-0472">Membrane</keyword>
<evidence type="ECO:0000259" key="12">
    <source>
        <dbReference type="Pfam" id="PF00593"/>
    </source>
</evidence>